<organism evidence="1 2">
    <name type="scientific">Candidatus Nitrospira nitrificans</name>
    <dbReference type="NCBI Taxonomy" id="1742973"/>
    <lineage>
        <taxon>Bacteria</taxon>
        <taxon>Pseudomonadati</taxon>
        <taxon>Nitrospirota</taxon>
        <taxon>Nitrospiria</taxon>
        <taxon>Nitrospirales</taxon>
        <taxon>Nitrospiraceae</taxon>
        <taxon>Nitrospira</taxon>
    </lineage>
</organism>
<accession>A0A0S4LF04</accession>
<proteinExistence type="predicted"/>
<evidence type="ECO:0000313" key="1">
    <source>
        <dbReference type="EMBL" id="CUS35454.1"/>
    </source>
</evidence>
<keyword evidence="2" id="KW-1185">Reference proteome</keyword>
<protein>
    <submittedName>
        <fullName evidence="1">Uncharacterized protein</fullName>
    </submittedName>
</protein>
<dbReference type="AlphaFoldDB" id="A0A0S4LF04"/>
<name>A0A0S4LF04_9BACT</name>
<gene>
    <name evidence="1" type="ORF">COMA2_20274</name>
</gene>
<evidence type="ECO:0000313" key="2">
    <source>
        <dbReference type="Proteomes" id="UP000198736"/>
    </source>
</evidence>
<dbReference type="Proteomes" id="UP000198736">
    <property type="component" value="Unassembled WGS sequence"/>
</dbReference>
<dbReference type="EMBL" id="CZPZ01000012">
    <property type="protein sequence ID" value="CUS35454.1"/>
    <property type="molecule type" value="Genomic_DNA"/>
</dbReference>
<reference evidence="2" key="1">
    <citation type="submission" date="2015-10" db="EMBL/GenBank/DDBJ databases">
        <authorList>
            <person name="Luecker S."/>
            <person name="Luecker S."/>
        </authorList>
    </citation>
    <scope>NUCLEOTIDE SEQUENCE [LARGE SCALE GENOMIC DNA]</scope>
</reference>
<sequence>MICIERFGQKFLRAQLHGFHSPIDRAEGSHDHHGGATGSGHCCVTRQLFHDIYPAQFRHLKIQEDDIGIVLANYAKRFLSVRSGLALVTEPFKAVLQTAYNISVVIDDQNSSSHQRPPASKSNCKGTDYEITLSRAG</sequence>